<dbReference type="SUPFAM" id="SSF49842">
    <property type="entry name" value="TNF-like"/>
    <property type="match status" value="1"/>
</dbReference>
<dbReference type="PRINTS" id="PR00007">
    <property type="entry name" value="COMPLEMNTC1Q"/>
</dbReference>
<dbReference type="AlphaFoldDB" id="K1RE60"/>
<dbReference type="InterPro" id="IPR001073">
    <property type="entry name" value="C1q_dom"/>
</dbReference>
<dbReference type="PANTHER" id="PTHR22923:SF116">
    <property type="entry name" value="C1Q DOMAIN-CONTAINING PROTEIN"/>
    <property type="match status" value="1"/>
</dbReference>
<dbReference type="HOGENOM" id="CLU_963950_0_0_1"/>
<organism evidence="4">
    <name type="scientific">Magallana gigas</name>
    <name type="common">Pacific oyster</name>
    <name type="synonym">Crassostrea gigas</name>
    <dbReference type="NCBI Taxonomy" id="29159"/>
    <lineage>
        <taxon>Eukaryota</taxon>
        <taxon>Metazoa</taxon>
        <taxon>Spiralia</taxon>
        <taxon>Lophotrochozoa</taxon>
        <taxon>Mollusca</taxon>
        <taxon>Bivalvia</taxon>
        <taxon>Autobranchia</taxon>
        <taxon>Pteriomorphia</taxon>
        <taxon>Ostreida</taxon>
        <taxon>Ostreoidea</taxon>
        <taxon>Ostreidae</taxon>
        <taxon>Magallana</taxon>
    </lineage>
</organism>
<dbReference type="PROSITE" id="PS50871">
    <property type="entry name" value="C1Q"/>
    <property type="match status" value="1"/>
</dbReference>
<protein>
    <submittedName>
        <fullName evidence="4">Complement C1q tumor necrosis factor-related protein 4</fullName>
    </submittedName>
</protein>
<dbReference type="Gene3D" id="2.60.120.40">
    <property type="match status" value="1"/>
</dbReference>
<keyword evidence="2" id="KW-0964">Secreted</keyword>
<dbReference type="EMBL" id="JH818444">
    <property type="protein sequence ID" value="EKC42004.1"/>
    <property type="molecule type" value="Genomic_DNA"/>
</dbReference>
<dbReference type="InParanoid" id="K1RE60"/>
<evidence type="ECO:0000256" key="3">
    <source>
        <dbReference type="ARBA" id="ARBA00022729"/>
    </source>
</evidence>
<evidence type="ECO:0000256" key="2">
    <source>
        <dbReference type="ARBA" id="ARBA00022525"/>
    </source>
</evidence>
<accession>K1RE60</accession>
<dbReference type="Pfam" id="PF00386">
    <property type="entry name" value="C1q"/>
    <property type="match status" value="1"/>
</dbReference>
<dbReference type="GO" id="GO:0005576">
    <property type="term" value="C:extracellular region"/>
    <property type="evidence" value="ECO:0007669"/>
    <property type="project" value="UniProtKB-SubCell"/>
</dbReference>
<dbReference type="SMART" id="SM00110">
    <property type="entry name" value="C1Q"/>
    <property type="match status" value="1"/>
</dbReference>
<keyword evidence="3" id="KW-0732">Signal</keyword>
<evidence type="ECO:0000256" key="1">
    <source>
        <dbReference type="ARBA" id="ARBA00004613"/>
    </source>
</evidence>
<sequence>MTSSSLLKLFEETPASSLRDNGFDLLQDDFVDNLIDDNLCRTNIHTNADTATRGNNNSFDINAPLPIHPSHSAGYPFRVRAQASQNNSQRFLIDRNSSNEALRTSFENETFQEGILLQNQDCGQCIAPLEHQVALLQQRLETLEQIANQQPVAFSAELSTSLAHPSAGMSIVFDKVQFNSGNFYNNKTGTFYCPTSGVYYFSLELSSSAHPQSSHSLHAKIMKNGSPISITILDSDSHLSYLRRTSSVTTQLAQGDVISVLINFVVGDITVTGGGPLSTFSGFLVQRIQ</sequence>
<dbReference type="PANTHER" id="PTHR22923">
    <property type="entry name" value="CEREBELLIN-RELATED"/>
    <property type="match status" value="1"/>
</dbReference>
<dbReference type="InterPro" id="IPR050822">
    <property type="entry name" value="Cerebellin_Synaptic_Org"/>
</dbReference>
<name>K1RE60_MAGGI</name>
<comment type="subcellular location">
    <subcellularLocation>
        <location evidence="1">Secreted</location>
    </subcellularLocation>
</comment>
<dbReference type="InterPro" id="IPR008983">
    <property type="entry name" value="Tumour_necrosis_fac-like_dom"/>
</dbReference>
<reference evidence="4" key="1">
    <citation type="journal article" date="2012" name="Nature">
        <title>The oyster genome reveals stress adaptation and complexity of shell formation.</title>
        <authorList>
            <person name="Zhang G."/>
            <person name="Fang X."/>
            <person name="Guo X."/>
            <person name="Li L."/>
            <person name="Luo R."/>
            <person name="Xu F."/>
            <person name="Yang P."/>
            <person name="Zhang L."/>
            <person name="Wang X."/>
            <person name="Qi H."/>
            <person name="Xiong Z."/>
            <person name="Que H."/>
            <person name="Xie Y."/>
            <person name="Holland P.W."/>
            <person name="Paps J."/>
            <person name="Zhu Y."/>
            <person name="Wu F."/>
            <person name="Chen Y."/>
            <person name="Wang J."/>
            <person name="Peng C."/>
            <person name="Meng J."/>
            <person name="Yang L."/>
            <person name="Liu J."/>
            <person name="Wen B."/>
            <person name="Zhang N."/>
            <person name="Huang Z."/>
            <person name="Zhu Q."/>
            <person name="Feng Y."/>
            <person name="Mount A."/>
            <person name="Hedgecock D."/>
            <person name="Xu Z."/>
            <person name="Liu Y."/>
            <person name="Domazet-Loso T."/>
            <person name="Du Y."/>
            <person name="Sun X."/>
            <person name="Zhang S."/>
            <person name="Liu B."/>
            <person name="Cheng P."/>
            <person name="Jiang X."/>
            <person name="Li J."/>
            <person name="Fan D."/>
            <person name="Wang W."/>
            <person name="Fu W."/>
            <person name="Wang T."/>
            <person name="Wang B."/>
            <person name="Zhang J."/>
            <person name="Peng Z."/>
            <person name="Li Y."/>
            <person name="Li N."/>
            <person name="Wang J."/>
            <person name="Chen M."/>
            <person name="He Y."/>
            <person name="Tan F."/>
            <person name="Song X."/>
            <person name="Zheng Q."/>
            <person name="Huang R."/>
            <person name="Yang H."/>
            <person name="Du X."/>
            <person name="Chen L."/>
            <person name="Yang M."/>
            <person name="Gaffney P.M."/>
            <person name="Wang S."/>
            <person name="Luo L."/>
            <person name="She Z."/>
            <person name="Ming Y."/>
            <person name="Huang W."/>
            <person name="Zhang S."/>
            <person name="Huang B."/>
            <person name="Zhang Y."/>
            <person name="Qu T."/>
            <person name="Ni P."/>
            <person name="Miao G."/>
            <person name="Wang J."/>
            <person name="Wang Q."/>
            <person name="Steinberg C.E."/>
            <person name="Wang H."/>
            <person name="Li N."/>
            <person name="Qian L."/>
            <person name="Zhang G."/>
            <person name="Li Y."/>
            <person name="Yang H."/>
            <person name="Liu X."/>
            <person name="Wang J."/>
            <person name="Yin Y."/>
            <person name="Wang J."/>
        </authorList>
    </citation>
    <scope>NUCLEOTIDE SEQUENCE [LARGE SCALE GENOMIC DNA]</scope>
    <source>
        <strain evidence="4">05x7-T-G4-1.051#20</strain>
    </source>
</reference>
<gene>
    <name evidence="4" type="ORF">CGI_10028187</name>
</gene>
<evidence type="ECO:0000313" key="4">
    <source>
        <dbReference type="EMBL" id="EKC42004.1"/>
    </source>
</evidence>
<proteinExistence type="predicted"/>